<proteinExistence type="inferred from homology"/>
<evidence type="ECO:0000256" key="5">
    <source>
        <dbReference type="ARBA" id="ARBA00022801"/>
    </source>
</evidence>
<dbReference type="SUPFAM" id="SSF52266">
    <property type="entry name" value="SGNH hydrolase"/>
    <property type="match status" value="1"/>
</dbReference>
<protein>
    <submittedName>
        <fullName evidence="9">Uncharacterized protein</fullName>
    </submittedName>
</protein>
<keyword evidence="6" id="KW-0442">Lipid degradation</keyword>
<keyword evidence="8" id="KW-0812">Transmembrane</keyword>
<keyword evidence="7" id="KW-0443">Lipid metabolism</keyword>
<reference evidence="9" key="1">
    <citation type="journal article" date="2023" name="bioRxiv">
        <title>Improved chromosome-level genome assembly for marigold (Tagetes erecta).</title>
        <authorList>
            <person name="Jiang F."/>
            <person name="Yuan L."/>
            <person name="Wang S."/>
            <person name="Wang H."/>
            <person name="Xu D."/>
            <person name="Wang A."/>
            <person name="Fan W."/>
        </authorList>
    </citation>
    <scope>NUCLEOTIDE SEQUENCE</scope>
    <source>
        <strain evidence="9">WSJ</strain>
        <tissue evidence="9">Leaf</tissue>
    </source>
</reference>
<gene>
    <name evidence="9" type="ORF">QVD17_20210</name>
</gene>
<keyword evidence="4" id="KW-0732">Signal</keyword>
<dbReference type="GO" id="GO:0016788">
    <property type="term" value="F:hydrolase activity, acting on ester bonds"/>
    <property type="evidence" value="ECO:0007669"/>
    <property type="project" value="InterPro"/>
</dbReference>
<evidence type="ECO:0000313" key="10">
    <source>
        <dbReference type="Proteomes" id="UP001229421"/>
    </source>
</evidence>
<keyword evidence="5" id="KW-0378">Hydrolase</keyword>
<dbReference type="Gene3D" id="3.40.50.1110">
    <property type="entry name" value="SGNH hydrolase"/>
    <property type="match status" value="1"/>
</dbReference>
<accession>A0AAD8KLC4</accession>
<comment type="caution">
    <text evidence="9">The sequence shown here is derived from an EMBL/GenBank/DDBJ whole genome shotgun (WGS) entry which is preliminary data.</text>
</comment>
<feature type="transmembrane region" description="Helical" evidence="8">
    <location>
        <begin position="7"/>
        <end position="27"/>
    </location>
</feature>
<evidence type="ECO:0000256" key="3">
    <source>
        <dbReference type="ARBA" id="ARBA00022525"/>
    </source>
</evidence>
<comment type="subcellular location">
    <subcellularLocation>
        <location evidence="1">Secreted</location>
    </subcellularLocation>
</comment>
<dbReference type="Pfam" id="PF00657">
    <property type="entry name" value="Lipase_GDSL"/>
    <property type="match status" value="1"/>
</dbReference>
<dbReference type="AlphaFoldDB" id="A0AAD8KLC4"/>
<dbReference type="InterPro" id="IPR001087">
    <property type="entry name" value="GDSL"/>
</dbReference>
<evidence type="ECO:0000256" key="2">
    <source>
        <dbReference type="ARBA" id="ARBA00008668"/>
    </source>
</evidence>
<keyword evidence="8" id="KW-0472">Membrane</keyword>
<sequence>MSRQPNYLSYRVLVFVGVIQVITFVVAGEPQVPCYFIFGDSLVDSGNNNGLVTLAKANYPPYGIDFPQGVSGRFTNGRTVVDIIGQLLGFPKFIPPYATATDQEINTGVNYGSGSAGIREESGSHLGDRISMDRQLLNHQATISRLLALQNNKTFTDEYLKKCIYLSNIGSNDYINNYLIPNTYTTSTTYTTEEYATVLVQQYSQQLQTLYNLGARKLAMFGLGQIGCTPAEIKRFGTNGKPCVEWINDAVKLFNDKLKSLVDDLNSNYSDAKFTFINLTSISAPQGDVPLPNTPCCEVREDGQCVSNSSPCLVRALRVFYDGFHPSEISNTLIATRSYIGVIPADTYPYDIRYLARH</sequence>
<dbReference type="InterPro" id="IPR035669">
    <property type="entry name" value="SGNH_plant_lipase-like"/>
</dbReference>
<organism evidence="9 10">
    <name type="scientific">Tagetes erecta</name>
    <name type="common">African marigold</name>
    <dbReference type="NCBI Taxonomy" id="13708"/>
    <lineage>
        <taxon>Eukaryota</taxon>
        <taxon>Viridiplantae</taxon>
        <taxon>Streptophyta</taxon>
        <taxon>Embryophyta</taxon>
        <taxon>Tracheophyta</taxon>
        <taxon>Spermatophyta</taxon>
        <taxon>Magnoliopsida</taxon>
        <taxon>eudicotyledons</taxon>
        <taxon>Gunneridae</taxon>
        <taxon>Pentapetalae</taxon>
        <taxon>asterids</taxon>
        <taxon>campanulids</taxon>
        <taxon>Asterales</taxon>
        <taxon>Asteraceae</taxon>
        <taxon>Asteroideae</taxon>
        <taxon>Heliantheae alliance</taxon>
        <taxon>Tageteae</taxon>
        <taxon>Tagetes</taxon>
    </lineage>
</organism>
<dbReference type="GO" id="GO:0005576">
    <property type="term" value="C:extracellular region"/>
    <property type="evidence" value="ECO:0007669"/>
    <property type="project" value="UniProtKB-SubCell"/>
</dbReference>
<dbReference type="PANTHER" id="PTHR45650">
    <property type="entry name" value="GDSL-LIKE LIPASE/ACYLHYDROLASE-RELATED"/>
    <property type="match status" value="1"/>
</dbReference>
<evidence type="ECO:0000256" key="1">
    <source>
        <dbReference type="ARBA" id="ARBA00004613"/>
    </source>
</evidence>
<dbReference type="EMBL" id="JAUHHV010000005">
    <property type="protein sequence ID" value="KAK1424869.1"/>
    <property type="molecule type" value="Genomic_DNA"/>
</dbReference>
<evidence type="ECO:0000256" key="8">
    <source>
        <dbReference type="SAM" id="Phobius"/>
    </source>
</evidence>
<dbReference type="InterPro" id="IPR036514">
    <property type="entry name" value="SGNH_hydro_sf"/>
</dbReference>
<evidence type="ECO:0000256" key="6">
    <source>
        <dbReference type="ARBA" id="ARBA00022963"/>
    </source>
</evidence>
<dbReference type="GO" id="GO:0016042">
    <property type="term" value="P:lipid catabolic process"/>
    <property type="evidence" value="ECO:0007669"/>
    <property type="project" value="UniProtKB-KW"/>
</dbReference>
<keyword evidence="8" id="KW-1133">Transmembrane helix</keyword>
<comment type="similarity">
    <text evidence="2">Belongs to the 'GDSL' lipolytic enzyme family.</text>
</comment>
<evidence type="ECO:0000313" key="9">
    <source>
        <dbReference type="EMBL" id="KAK1424869.1"/>
    </source>
</evidence>
<dbReference type="CDD" id="cd01837">
    <property type="entry name" value="SGNH_plant_lipase_like"/>
    <property type="match status" value="1"/>
</dbReference>
<dbReference type="Proteomes" id="UP001229421">
    <property type="component" value="Unassembled WGS sequence"/>
</dbReference>
<name>A0AAD8KLC4_TARER</name>
<evidence type="ECO:0000256" key="4">
    <source>
        <dbReference type="ARBA" id="ARBA00022729"/>
    </source>
</evidence>
<dbReference type="PANTHER" id="PTHR45650:SF9">
    <property type="entry name" value="SGNH HYDROLASE-TYPE ESTERASE DOMAIN-CONTAINING PROTEIN"/>
    <property type="match status" value="1"/>
</dbReference>
<keyword evidence="3" id="KW-0964">Secreted</keyword>
<dbReference type="InterPro" id="IPR051238">
    <property type="entry name" value="GDSL_esterase/lipase"/>
</dbReference>
<keyword evidence="10" id="KW-1185">Reference proteome</keyword>
<evidence type="ECO:0000256" key="7">
    <source>
        <dbReference type="ARBA" id="ARBA00023098"/>
    </source>
</evidence>